<dbReference type="AlphaFoldDB" id="A0A5E8CIZ1"/>
<feature type="region of interest" description="Disordered" evidence="1">
    <location>
        <begin position="175"/>
        <end position="218"/>
    </location>
</feature>
<proteinExistence type="predicted"/>
<sequence>MTSSNVEMIFRGHSSIGVKTNISPSDGITLPEYNDLTKFILPDGYNFITIAKHNCPVYSNTTEYFLLWGLSSRESVDSLLNLIHIKSGTERKKQKEILMNKMVRNFIIKIVSENKGYEREKFISSLQKYLSYEIAVKIWETREAELKKFEPKVPLKSKMVALESRARRMTVVGPNSKRGMTVLGPAPKRSQVPLESKPRMVPLESKPTAVPLESKPTAVPLESKPRMVPLESKPTAVPLESKPQVDQLPVSSGLQGSWGNTMKLKKAIFHEYITEDIVRDVQNDLNFTINIFKSGDLVPVMYIQNELFHDFKKENKRRYYYHGFFDLQTYLSFSSPLVYEELIPNEVRLLKKITEDKEKIKIEMDKITNSYSSFLDRYKDAKYKELSKELLSLDARENKTYNILQEKINIGLSSYNIEHDLPRDMKIEDHIGPITGVKHYKELDYFIFTFFNILKFMLGSNLSDKAALNKLQADYKKISPNILNGIDYETIGVLLFDEKDPSRLTRALEYFNNNITLINKLIELKIFKIFTIDNYSENLDDLYYIFKQNFFFNMKPGTYIFASCGSLDEDAGEIYAKLSDEERTEHTETIIQQQEQTYQKKYYIKY</sequence>
<gene>
    <name evidence="2" type="ORF">CPAV1605_1104</name>
</gene>
<evidence type="ECO:0000313" key="2">
    <source>
        <dbReference type="EMBL" id="VVU95353.1"/>
    </source>
</evidence>
<accession>A0A5E8CIZ1</accession>
<dbReference type="EMBL" id="CABVLZ010000004">
    <property type="protein sequence ID" value="VVU95353.1"/>
    <property type="molecule type" value="Genomic_DNA"/>
</dbReference>
<name>A0A5E8CIZ1_9ZZZZ</name>
<evidence type="ECO:0000256" key="1">
    <source>
        <dbReference type="SAM" id="MobiDB-lite"/>
    </source>
</evidence>
<organism evidence="2">
    <name type="scientific">seawater metagenome</name>
    <dbReference type="NCBI Taxonomy" id="1561972"/>
    <lineage>
        <taxon>unclassified sequences</taxon>
        <taxon>metagenomes</taxon>
        <taxon>ecological metagenomes</taxon>
    </lineage>
</organism>
<protein>
    <submittedName>
        <fullName evidence="2">Uncharacterized protein</fullName>
    </submittedName>
</protein>
<reference evidence="2" key="1">
    <citation type="submission" date="2019-09" db="EMBL/GenBank/DDBJ databases">
        <authorList>
            <person name="Needham M D."/>
        </authorList>
    </citation>
    <scope>NUCLEOTIDE SEQUENCE</scope>
</reference>